<organism evidence="4 5">
    <name type="scientific">Pyrococcus yayanosii (strain CH1 / JCM 16557)</name>
    <dbReference type="NCBI Taxonomy" id="529709"/>
    <lineage>
        <taxon>Archaea</taxon>
        <taxon>Methanobacteriati</taxon>
        <taxon>Methanobacteriota</taxon>
        <taxon>Thermococci</taxon>
        <taxon>Thermococcales</taxon>
        <taxon>Thermococcaceae</taxon>
        <taxon>Pyrococcus</taxon>
    </lineage>
</organism>
<dbReference type="PIRSF" id="PIRSF006443">
    <property type="entry name" value="MoaB"/>
    <property type="match status" value="1"/>
</dbReference>
<dbReference type="PANTHER" id="PTHR43232:SF2">
    <property type="entry name" value="MOLYBDENUM COFACTOR BIOSYNTHESIS PROTEIN B"/>
    <property type="match status" value="1"/>
</dbReference>
<feature type="domain" description="MoaB/Mog" evidence="3">
    <location>
        <begin position="17"/>
        <end position="162"/>
    </location>
</feature>
<dbReference type="SMART" id="SM00852">
    <property type="entry name" value="MoCF_biosynth"/>
    <property type="match status" value="1"/>
</dbReference>
<dbReference type="GO" id="GO:0006777">
    <property type="term" value="P:Mo-molybdopterin cofactor biosynthetic process"/>
    <property type="evidence" value="ECO:0007669"/>
    <property type="project" value="UniProtKB-KW"/>
</dbReference>
<accession>F8AIF0</accession>
<dbReference type="PROSITE" id="PS01078">
    <property type="entry name" value="MOCF_BIOSYNTHESIS_1"/>
    <property type="match status" value="1"/>
</dbReference>
<dbReference type="HOGENOM" id="CLU_077358_2_3_2"/>
<dbReference type="Gene3D" id="3.40.980.10">
    <property type="entry name" value="MoaB/Mog-like domain"/>
    <property type="match status" value="1"/>
</dbReference>
<sequence>MGVEEHRKEAPKSFRFGVVTISDKASRGERTDEAGQLIIETLKGLGEHVYYKVVPDDKIEILAAVFEAIKAGADVVITTGGTGITSRDVTVESLRPLFDKELSFGEVFRLKSYEEVGTAAVLTRATAGIIRGSRSVLIVVLPGSMNAVRTGLEILKAEVFHILKHARE</sequence>
<evidence type="ECO:0000256" key="2">
    <source>
        <dbReference type="ARBA" id="ARBA00023150"/>
    </source>
</evidence>
<dbReference type="eggNOG" id="arCOG00214">
    <property type="taxonomic scope" value="Archaea"/>
</dbReference>
<dbReference type="NCBIfam" id="TIGR00177">
    <property type="entry name" value="molyb_syn"/>
    <property type="match status" value="1"/>
</dbReference>
<dbReference type="EMBL" id="CP002779">
    <property type="protein sequence ID" value="AEH25555.1"/>
    <property type="molecule type" value="Genomic_DNA"/>
</dbReference>
<dbReference type="InterPro" id="IPR008284">
    <property type="entry name" value="MoCF_biosynth_CS"/>
</dbReference>
<dbReference type="OrthoDB" id="205337at2157"/>
<dbReference type="Pfam" id="PF00994">
    <property type="entry name" value="MoCF_biosynth"/>
    <property type="match status" value="1"/>
</dbReference>
<keyword evidence="2" id="KW-0501">Molybdenum cofactor biosynthesis</keyword>
<dbReference type="Proteomes" id="UP000008386">
    <property type="component" value="Chromosome"/>
</dbReference>
<proteinExistence type="inferred from homology"/>
<keyword evidence="5" id="KW-1185">Reference proteome</keyword>
<protein>
    <submittedName>
        <fullName evidence="4">Molybdenum cofactor biosynthesis protein</fullName>
    </submittedName>
</protein>
<dbReference type="InterPro" id="IPR001453">
    <property type="entry name" value="MoaB/Mog_dom"/>
</dbReference>
<dbReference type="CDD" id="cd00886">
    <property type="entry name" value="MogA_MoaB"/>
    <property type="match status" value="1"/>
</dbReference>
<dbReference type="AlphaFoldDB" id="F8AIF0"/>
<evidence type="ECO:0000313" key="5">
    <source>
        <dbReference type="Proteomes" id="UP000008386"/>
    </source>
</evidence>
<dbReference type="RefSeq" id="WP_013906610.1">
    <property type="nucleotide sequence ID" value="NC_015680.1"/>
</dbReference>
<dbReference type="InterPro" id="IPR012245">
    <property type="entry name" value="MoaB"/>
</dbReference>
<reference evidence="4 5" key="1">
    <citation type="journal article" date="2011" name="J. Bacteriol.">
        <title>Complete genome sequence of the obligate piezophilic hyperthermophilic archaeon Pyrococcus yayanosii CH1.</title>
        <authorList>
            <person name="Jun X."/>
            <person name="Lupeng L."/>
            <person name="Minjuan X."/>
            <person name="Oger P."/>
            <person name="Fengping W."/>
            <person name="Jebbar M."/>
            <person name="Xiang X."/>
        </authorList>
    </citation>
    <scope>NUCLEOTIDE SEQUENCE [LARGE SCALE GENOMIC DNA]</scope>
    <source>
        <strain evidence="5">CH1 / JCM 16557</strain>
    </source>
</reference>
<dbReference type="InterPro" id="IPR036425">
    <property type="entry name" value="MoaB/Mog-like_dom_sf"/>
</dbReference>
<comment type="similarity">
    <text evidence="1">Belongs to the MoaB/Mog family.</text>
</comment>
<dbReference type="GeneID" id="10838460"/>
<name>F8AIF0_PYRYC</name>
<dbReference type="SUPFAM" id="SSF53218">
    <property type="entry name" value="Molybdenum cofactor biosynthesis proteins"/>
    <property type="match status" value="1"/>
</dbReference>
<evidence type="ECO:0000256" key="1">
    <source>
        <dbReference type="ARBA" id="ARBA00006112"/>
    </source>
</evidence>
<dbReference type="KEGG" id="pya:PYCH_19000"/>
<dbReference type="STRING" id="529709.PYCH_19000"/>
<dbReference type="GO" id="GO:0005829">
    <property type="term" value="C:cytosol"/>
    <property type="evidence" value="ECO:0007669"/>
    <property type="project" value="TreeGrafter"/>
</dbReference>
<evidence type="ECO:0000259" key="3">
    <source>
        <dbReference type="SMART" id="SM00852"/>
    </source>
</evidence>
<gene>
    <name evidence="4" type="ordered locus">PYCH_19000</name>
</gene>
<evidence type="ECO:0000313" key="4">
    <source>
        <dbReference type="EMBL" id="AEH25555.1"/>
    </source>
</evidence>
<dbReference type="PANTHER" id="PTHR43232">
    <property type="entry name" value="MOLYBDENUM COFACTOR BIOSYNTHESIS PROTEIN B"/>
    <property type="match status" value="1"/>
</dbReference>